<accession>A0ABQ2L099</accession>
<dbReference type="PANTHER" id="PTHR38733:SF1">
    <property type="entry name" value="TYPE IV METHYL-DIRECTED RESTRICTION ENZYME ECOKMCRBC"/>
    <property type="match status" value="1"/>
</dbReference>
<reference evidence="2" key="1">
    <citation type="journal article" date="2019" name="Int. J. Syst. Evol. Microbiol.">
        <title>The Global Catalogue of Microorganisms (GCM) 10K type strain sequencing project: providing services to taxonomists for standard genome sequencing and annotation.</title>
        <authorList>
            <consortium name="The Broad Institute Genomics Platform"/>
            <consortium name="The Broad Institute Genome Sequencing Center for Infectious Disease"/>
            <person name="Wu L."/>
            <person name="Ma J."/>
        </authorList>
    </citation>
    <scope>NUCLEOTIDE SEQUENCE [LARGE SCALE GENOMIC DNA]</scope>
    <source>
        <strain evidence="2">CGMCC 1.6964</strain>
    </source>
</reference>
<dbReference type="Proteomes" id="UP000606653">
    <property type="component" value="Unassembled WGS sequence"/>
</dbReference>
<protein>
    <submittedName>
        <fullName evidence="1">McrBC 5-methylcytosine restriction system component family protein</fullName>
    </submittedName>
</protein>
<proteinExistence type="predicted"/>
<gene>
    <name evidence="1" type="ORF">GCM10010969_17730</name>
</gene>
<keyword evidence="2" id="KW-1185">Reference proteome</keyword>
<organism evidence="1 2">
    <name type="scientific">Saccharibacillus kuerlensis</name>
    <dbReference type="NCBI Taxonomy" id="459527"/>
    <lineage>
        <taxon>Bacteria</taxon>
        <taxon>Bacillati</taxon>
        <taxon>Bacillota</taxon>
        <taxon>Bacilli</taxon>
        <taxon>Bacillales</taxon>
        <taxon>Paenibacillaceae</taxon>
        <taxon>Saccharibacillus</taxon>
    </lineage>
</organism>
<dbReference type="RefSeq" id="WP_018976066.1">
    <property type="nucleotide sequence ID" value="NZ_BMLN01000004.1"/>
</dbReference>
<name>A0ABQ2L099_9BACL</name>
<comment type="caution">
    <text evidence="1">The sequence shown here is derived from an EMBL/GenBank/DDBJ whole genome shotgun (WGS) entry which is preliminary data.</text>
</comment>
<dbReference type="EMBL" id="BMLN01000004">
    <property type="protein sequence ID" value="GGN98510.1"/>
    <property type="molecule type" value="Genomic_DNA"/>
</dbReference>
<dbReference type="PANTHER" id="PTHR38733">
    <property type="entry name" value="PROTEIN MCRC"/>
    <property type="match status" value="1"/>
</dbReference>
<evidence type="ECO:0000313" key="1">
    <source>
        <dbReference type="EMBL" id="GGN98510.1"/>
    </source>
</evidence>
<sequence length="450" mass="51468">MSTYSDKKSYRVTLKEFGTLCKHPSGETYGYTRIPENVFDRLEQFILEHRTGGGESEALELLTLSSRRGAGRLINAKSYVGVIVLADGSQIEILPKLYVRDEEGSEAQTKRTFLHMLRTIGEIPSKAFGKVGLGTDKSSILDIFIRMFIEEAHILVKRGLKSDYREREGNERFYRGKLQVAQHIRHNAFHRERFYIRYDEFSVDRPENRLIKATLEKLIRITRGSGVRKDLYTLLNAFEGIPASADVAQDWSRVSSDRSMQEYKTLLAWCRVFLDDRSFTPFGGSDQVYALLFPMEKVFERYVAVLLQRKLTPEGVEVSTQDLSHKLFQTPARFQLRPDIVLRSLSGVIVMDTKWKLLDGRRPDYGISQGDMYQAYAYGKKYGAEKVYLIYPQSSAFMADQNRRITYDSGDGVTVEVVMLDLGLRQECVEELVQLVRELSGAADGYRAGN</sequence>
<dbReference type="InterPro" id="IPR019292">
    <property type="entry name" value="McrC"/>
</dbReference>
<evidence type="ECO:0000313" key="2">
    <source>
        <dbReference type="Proteomes" id="UP000606653"/>
    </source>
</evidence>
<dbReference type="Pfam" id="PF10117">
    <property type="entry name" value="McrBC"/>
    <property type="match status" value="1"/>
</dbReference>